<reference evidence="2 3" key="1">
    <citation type="submission" date="2017-04" db="EMBL/GenBank/DDBJ databases">
        <authorList>
            <person name="Varghese N."/>
            <person name="Submissions S."/>
        </authorList>
    </citation>
    <scope>NUCLEOTIDE SEQUENCE [LARGE SCALE GENOMIC DNA]</scope>
    <source>
        <strain evidence="2 3">J12</strain>
    </source>
</reference>
<feature type="transmembrane region" description="Helical" evidence="1">
    <location>
        <begin position="149"/>
        <end position="171"/>
    </location>
</feature>
<keyword evidence="1" id="KW-0472">Membrane</keyword>
<keyword evidence="1" id="KW-0812">Transmembrane</keyword>
<sequence length="246" mass="28249">MMPTPTNDRSRNSWFRGWTLELKVHKQPITWLTLLMFVLYLLGILLGDPERPRNVYYFSEMAMFSVAVLLPLLLFQRDIGGGMEVLATYPVSLGQLVFRKWLLSLLLTVGLGVILMSVYAWFFGGIWTIRHPWNGAEAIPRAEMSVYSLILQNLPAYVLLNSLTIVGIVLFRRIYGGLVLGFAVWVMDSLSFGDWLGRWTLYASYLKKSYSFPQNRIGLLIASLLLLAFAVWLMGRRERWISAEEE</sequence>
<evidence type="ECO:0000256" key="1">
    <source>
        <dbReference type="SAM" id="Phobius"/>
    </source>
</evidence>
<gene>
    <name evidence="2" type="ORF">SAMN02744124_03152</name>
</gene>
<dbReference type="Proteomes" id="UP000192939">
    <property type="component" value="Unassembled WGS sequence"/>
</dbReference>
<accession>A0ABY1M070</accession>
<feature type="transmembrane region" description="Helical" evidence="1">
    <location>
        <begin position="105"/>
        <end position="129"/>
    </location>
</feature>
<dbReference type="EMBL" id="FXAE01000036">
    <property type="protein sequence ID" value="SMF45245.1"/>
    <property type="molecule type" value="Genomic_DNA"/>
</dbReference>
<keyword evidence="3" id="KW-1185">Reference proteome</keyword>
<comment type="caution">
    <text evidence="2">The sequence shown here is derived from an EMBL/GenBank/DDBJ whole genome shotgun (WGS) entry which is preliminary data.</text>
</comment>
<feature type="transmembrane region" description="Helical" evidence="1">
    <location>
        <begin position="217"/>
        <end position="235"/>
    </location>
</feature>
<feature type="transmembrane region" description="Helical" evidence="1">
    <location>
        <begin position="178"/>
        <end position="197"/>
    </location>
</feature>
<evidence type="ECO:0000313" key="2">
    <source>
        <dbReference type="EMBL" id="SMF45245.1"/>
    </source>
</evidence>
<proteinExistence type="predicted"/>
<protein>
    <recommendedName>
        <fullName evidence="4">ABC transporter permease</fullName>
    </recommendedName>
</protein>
<keyword evidence="1" id="KW-1133">Transmembrane helix</keyword>
<feature type="transmembrane region" description="Helical" evidence="1">
    <location>
        <begin position="54"/>
        <end position="73"/>
    </location>
</feature>
<evidence type="ECO:0000313" key="3">
    <source>
        <dbReference type="Proteomes" id="UP000192939"/>
    </source>
</evidence>
<organism evidence="2 3">
    <name type="scientific">Paenibacillus barengoltzii J12</name>
    <dbReference type="NCBI Taxonomy" id="935846"/>
    <lineage>
        <taxon>Bacteria</taxon>
        <taxon>Bacillati</taxon>
        <taxon>Bacillota</taxon>
        <taxon>Bacilli</taxon>
        <taxon>Bacillales</taxon>
        <taxon>Paenibacillaceae</taxon>
        <taxon>Paenibacillus</taxon>
    </lineage>
</organism>
<feature type="transmembrane region" description="Helical" evidence="1">
    <location>
        <begin position="29"/>
        <end position="47"/>
    </location>
</feature>
<evidence type="ECO:0008006" key="4">
    <source>
        <dbReference type="Google" id="ProtNLM"/>
    </source>
</evidence>
<name>A0ABY1M070_9BACL</name>